<evidence type="ECO:0000313" key="2">
    <source>
        <dbReference type="Proteomes" id="UP001431963"/>
    </source>
</evidence>
<comment type="caution">
    <text evidence="1">The sequence shown here is derived from an EMBL/GenBank/DDBJ whole genome shotgun (WGS) entry which is preliminary data.</text>
</comment>
<proteinExistence type="predicted"/>
<dbReference type="RefSeq" id="WP_335420794.1">
    <property type="nucleotide sequence ID" value="NZ_JBALHR010000002.1"/>
</dbReference>
<reference evidence="1" key="1">
    <citation type="submission" date="2024-02" db="EMBL/GenBank/DDBJ databases">
        <title>Genome sequences of strain Gemmobacter sp. JM10B15.</title>
        <authorList>
            <person name="Zhang M."/>
        </authorList>
    </citation>
    <scope>NUCLEOTIDE SEQUENCE</scope>
    <source>
        <strain evidence="1">JM10B15</strain>
    </source>
</reference>
<sequence>MADTSPAAIAAERDALLAAIPAIVEIARDLLETDQAMGEAMDMVDGPDDQRMRPWDQQPTEIQAHWIAKAAAETVAERDALTAELDALRAAQDALVAASYEAAAQWHIARIAEMNAQITENEGYLVSKGLPMDSEANRYCRDSILNSLISVVAIRALTPADAAAALADYGRAERNKARREAAGRMRLGCLHTIDDRVQAICAMIEKE</sequence>
<keyword evidence="2" id="KW-1185">Reference proteome</keyword>
<gene>
    <name evidence="1" type="ORF">V6590_05680</name>
</gene>
<organism evidence="1 2">
    <name type="scientific">Gemmobacter denitrificans</name>
    <dbReference type="NCBI Taxonomy" id="3123040"/>
    <lineage>
        <taxon>Bacteria</taxon>
        <taxon>Pseudomonadati</taxon>
        <taxon>Pseudomonadota</taxon>
        <taxon>Alphaproteobacteria</taxon>
        <taxon>Rhodobacterales</taxon>
        <taxon>Paracoccaceae</taxon>
        <taxon>Gemmobacter</taxon>
    </lineage>
</organism>
<accession>A0ABU8BSF8</accession>
<name>A0ABU8BSF8_9RHOB</name>
<dbReference type="EMBL" id="JBALHR010000002">
    <property type="protein sequence ID" value="MEH7827629.1"/>
    <property type="molecule type" value="Genomic_DNA"/>
</dbReference>
<evidence type="ECO:0000313" key="1">
    <source>
        <dbReference type="EMBL" id="MEH7827629.1"/>
    </source>
</evidence>
<protein>
    <submittedName>
        <fullName evidence="1">Uncharacterized protein</fullName>
    </submittedName>
</protein>
<dbReference type="Proteomes" id="UP001431963">
    <property type="component" value="Unassembled WGS sequence"/>
</dbReference>